<sequence length="47" mass="5650">MCVCYSVYIYGISVSYRDKMILLQTKRCFSLQDIQKTFLCTMIYLHE</sequence>
<reference evidence="1" key="2">
    <citation type="journal article" date="2015" name="Fish Shellfish Immunol.">
        <title>Early steps in the European eel (Anguilla anguilla)-Vibrio vulnificus interaction in the gills: Role of the RtxA13 toxin.</title>
        <authorList>
            <person name="Callol A."/>
            <person name="Pajuelo D."/>
            <person name="Ebbesson L."/>
            <person name="Teles M."/>
            <person name="MacKenzie S."/>
            <person name="Amaro C."/>
        </authorList>
    </citation>
    <scope>NUCLEOTIDE SEQUENCE</scope>
</reference>
<dbReference type="AlphaFoldDB" id="A0A0E9SDA0"/>
<reference evidence="1" key="1">
    <citation type="submission" date="2014-11" db="EMBL/GenBank/DDBJ databases">
        <authorList>
            <person name="Amaro Gonzalez C."/>
        </authorList>
    </citation>
    <scope>NUCLEOTIDE SEQUENCE</scope>
</reference>
<organism evidence="1">
    <name type="scientific">Anguilla anguilla</name>
    <name type="common">European freshwater eel</name>
    <name type="synonym">Muraena anguilla</name>
    <dbReference type="NCBI Taxonomy" id="7936"/>
    <lineage>
        <taxon>Eukaryota</taxon>
        <taxon>Metazoa</taxon>
        <taxon>Chordata</taxon>
        <taxon>Craniata</taxon>
        <taxon>Vertebrata</taxon>
        <taxon>Euteleostomi</taxon>
        <taxon>Actinopterygii</taxon>
        <taxon>Neopterygii</taxon>
        <taxon>Teleostei</taxon>
        <taxon>Anguilliformes</taxon>
        <taxon>Anguillidae</taxon>
        <taxon>Anguilla</taxon>
    </lineage>
</organism>
<dbReference type="EMBL" id="GBXM01069897">
    <property type="protein sequence ID" value="JAH38680.1"/>
    <property type="molecule type" value="Transcribed_RNA"/>
</dbReference>
<protein>
    <submittedName>
        <fullName evidence="1">Uncharacterized protein</fullName>
    </submittedName>
</protein>
<name>A0A0E9SDA0_ANGAN</name>
<proteinExistence type="predicted"/>
<accession>A0A0E9SDA0</accession>
<evidence type="ECO:0000313" key="1">
    <source>
        <dbReference type="EMBL" id="JAH38680.1"/>
    </source>
</evidence>